<protein>
    <submittedName>
        <fullName evidence="2">Uncharacterized protein</fullName>
    </submittedName>
</protein>
<feature type="compositionally biased region" description="Low complexity" evidence="1">
    <location>
        <begin position="86"/>
        <end position="101"/>
    </location>
</feature>
<evidence type="ECO:0000256" key="1">
    <source>
        <dbReference type="SAM" id="MobiDB-lite"/>
    </source>
</evidence>
<sequence>MNREVVKCGLFLLGGIAIGAIGATVVSRGKLKGIKPIASDLLSRGYDVREKVLEKVDAAREDISDVLAEAQAKSEERRSDKEPVLQEAAPAQPAAEKPAAA</sequence>
<dbReference type="RefSeq" id="WP_022443049.1">
    <property type="nucleotide sequence ID" value="NZ_BGZJ01000001.1"/>
</dbReference>
<name>A0A388SEB9_9BURK</name>
<dbReference type="AlphaFoldDB" id="A0A388SEB9"/>
<dbReference type="Proteomes" id="UP000266091">
    <property type="component" value="Unassembled WGS sequence"/>
</dbReference>
<evidence type="ECO:0000313" key="2">
    <source>
        <dbReference type="EMBL" id="GBO93791.1"/>
    </source>
</evidence>
<dbReference type="EMBL" id="BGZJ01000001">
    <property type="protein sequence ID" value="GBO93791.1"/>
    <property type="molecule type" value="Genomic_DNA"/>
</dbReference>
<keyword evidence="3" id="KW-1185">Reference proteome</keyword>
<gene>
    <name evidence="2" type="ORF">MESMUL_11450</name>
</gene>
<accession>A0A388SEB9</accession>
<comment type="caution">
    <text evidence="2">The sequence shown here is derived from an EMBL/GenBank/DDBJ whole genome shotgun (WGS) entry which is preliminary data.</text>
</comment>
<proteinExistence type="predicted"/>
<accession>A0A401LGY0</accession>
<reference evidence="2 3" key="1">
    <citation type="journal article" date="2018" name="Int. J. Syst. Evol. Microbiol.">
        <title>Mesosutterella multiformis gen. nov., sp. nov., a member of the family Sutterellaceae and Sutterella megalosphaeroides sp. nov., isolated from human faeces.</title>
        <authorList>
            <person name="Sakamoto M."/>
            <person name="Ikeyama N."/>
            <person name="Kunihiro T."/>
            <person name="Iino T."/>
            <person name="Yuki M."/>
            <person name="Ohkuma M."/>
        </authorList>
    </citation>
    <scope>NUCLEOTIDE SEQUENCE [LARGE SCALE GENOMIC DNA]</scope>
    <source>
        <strain evidence="2 3">4NBBH2</strain>
    </source>
</reference>
<evidence type="ECO:0000313" key="3">
    <source>
        <dbReference type="Proteomes" id="UP000266091"/>
    </source>
</evidence>
<feature type="compositionally biased region" description="Basic and acidic residues" evidence="1">
    <location>
        <begin position="72"/>
        <end position="84"/>
    </location>
</feature>
<feature type="region of interest" description="Disordered" evidence="1">
    <location>
        <begin position="67"/>
        <end position="101"/>
    </location>
</feature>
<organism evidence="2 3">
    <name type="scientific">Mesosutterella multiformis</name>
    <dbReference type="NCBI Taxonomy" id="2259133"/>
    <lineage>
        <taxon>Bacteria</taxon>
        <taxon>Pseudomonadati</taxon>
        <taxon>Pseudomonadota</taxon>
        <taxon>Betaproteobacteria</taxon>
        <taxon>Burkholderiales</taxon>
        <taxon>Sutterellaceae</taxon>
        <taxon>Mesosutterella</taxon>
    </lineage>
</organism>
<dbReference type="OrthoDB" id="9922888at2"/>